<dbReference type="Gene3D" id="3.40.50.1100">
    <property type="match status" value="2"/>
</dbReference>
<evidence type="ECO:0000313" key="3">
    <source>
        <dbReference type="Proteomes" id="UP000001017"/>
    </source>
</evidence>
<reference evidence="2 3" key="2">
    <citation type="journal article" date="2000" name="Proc. Natl. Acad. Sci. U.S.A.">
        <title>Archaeal adaptation to higher temperatures revealed by genomic sequence of Thermoplasma volcanium.</title>
        <authorList>
            <person name="Kawashima T."/>
            <person name="Amano N."/>
            <person name="Koike H."/>
            <person name="Makino S."/>
            <person name="Higuchi S."/>
            <person name="Kawashima-Ohya Y."/>
            <person name="Watanabe K."/>
            <person name="Yamazaki M."/>
            <person name="Kanehori K."/>
            <person name="Kawamoto T."/>
            <person name="Nunoshiba T."/>
            <person name="Yamamoto Y."/>
            <person name="Aramaki H."/>
            <person name="Makino K."/>
            <person name="Suzuki M."/>
        </authorList>
    </citation>
    <scope>NUCLEOTIDE SEQUENCE [LARGE SCALE GENOMIC DNA]</scope>
    <source>
        <strain evidence="3">ATCC 51530 / DSM 4299 / JCM 9571 / NBRC 15438 / GSS1</strain>
    </source>
</reference>
<dbReference type="InterPro" id="IPR036052">
    <property type="entry name" value="TrpB-like_PALP_sf"/>
</dbReference>
<dbReference type="PANTHER" id="PTHR10314">
    <property type="entry name" value="CYSTATHIONINE BETA-SYNTHASE"/>
    <property type="match status" value="1"/>
</dbReference>
<gene>
    <name evidence="2" type="ORF">TVG0071521</name>
</gene>
<dbReference type="Proteomes" id="UP000001017">
    <property type="component" value="Chromosome"/>
</dbReference>
<dbReference type="eggNOG" id="arCOG01434">
    <property type="taxonomic scope" value="Archaea"/>
</dbReference>
<evidence type="ECO:0000259" key="1">
    <source>
        <dbReference type="Pfam" id="PF00291"/>
    </source>
</evidence>
<dbReference type="InterPro" id="IPR001926">
    <property type="entry name" value="TrpB-like_PALP"/>
</dbReference>
<accession>Q97CN1</accession>
<dbReference type="NCBIfam" id="NF004996">
    <property type="entry name" value="PRK06381.1"/>
    <property type="match status" value="1"/>
</dbReference>
<name>Q97CN1_THEVO</name>
<protein>
    <submittedName>
        <fullName evidence="2">Threonine synthase</fullName>
    </submittedName>
</protein>
<proteinExistence type="predicted"/>
<dbReference type="GeneID" id="1441557"/>
<reference evidence="2 3" key="1">
    <citation type="journal article" date="1999" name="Proc. Jpn. Acad.">
        <title>Determination of the complete genomic DNA sequence of Thermoplasma volvanium GSS1.</title>
        <authorList>
            <person name="Kawashima T."/>
            <person name="Yamamoto Y."/>
            <person name="Aramaki H."/>
            <person name="Nunoshiba T."/>
            <person name="Kawamoto T."/>
            <person name="Watanabe K."/>
            <person name="Yamazaki M."/>
            <person name="Kanehori K."/>
            <person name="Amano N."/>
            <person name="Ohya Y."/>
            <person name="Makino K."/>
            <person name="Suzuki M."/>
        </authorList>
    </citation>
    <scope>NUCLEOTIDE SEQUENCE [LARGE SCALE GENOMIC DNA]</scope>
    <source>
        <strain evidence="3">ATCC 51530 / DSM 4299 / JCM 9571 / NBRC 15438 / GSS1</strain>
    </source>
</reference>
<keyword evidence="3" id="KW-1185">Reference proteome</keyword>
<dbReference type="OrthoDB" id="6371at2157"/>
<feature type="domain" description="Tryptophan synthase beta chain-like PALP" evidence="1">
    <location>
        <begin position="11"/>
        <end position="313"/>
    </location>
</feature>
<dbReference type="PhylomeDB" id="Q97CN1"/>
<organism evidence="2 3">
    <name type="scientific">Thermoplasma volcanium (strain ATCC 51530 / DSM 4299 / JCM 9571 / NBRC 15438 / GSS1)</name>
    <dbReference type="NCBI Taxonomy" id="273116"/>
    <lineage>
        <taxon>Archaea</taxon>
        <taxon>Methanobacteriati</taxon>
        <taxon>Thermoplasmatota</taxon>
        <taxon>Thermoplasmata</taxon>
        <taxon>Thermoplasmatales</taxon>
        <taxon>Thermoplasmataceae</taxon>
        <taxon>Thermoplasma</taxon>
    </lineage>
</organism>
<dbReference type="AlphaFoldDB" id="Q97CN1"/>
<dbReference type="RefSeq" id="WP_010916327.1">
    <property type="nucleotide sequence ID" value="NC_002689.2"/>
</dbReference>
<dbReference type="KEGG" id="tvo:TVG0071521"/>
<sequence length="316" mass="34996">MEELLNSETKPPGRTPTIKAYALGKELRLNNLFLKFEGANATGTQKDRISEAHVLNAIRDGYNGIAVGTCGNYGASIAYYANLYGIKSYIGMPSAYTHDREDFMLSSNAEILYYNGKYEETVSFIHDYATDNSLYDASPGSDHSYIDTKMYAGIAFEIYEAILKVPDYVIVPVGNGTTLSGIYEGFHLMYLNGTIDRMPRMVGVSTRGGNPIVSSWKRGYKKVVDLDPARIRETAVNEPLVSYRSFDGDKALAAIRETHGKALYVSDDEMVRFSELMYREEGLNPLPASASAVAALVHLHLNPDDYVVSVITGRRM</sequence>
<dbReference type="EMBL" id="BA000011">
    <property type="protein sequence ID" value="BAB59212.1"/>
    <property type="molecule type" value="Genomic_DNA"/>
</dbReference>
<evidence type="ECO:0000313" key="2">
    <source>
        <dbReference type="EMBL" id="BAB59212.1"/>
    </source>
</evidence>
<dbReference type="STRING" id="273116.gene:9380836"/>
<dbReference type="Pfam" id="PF00291">
    <property type="entry name" value="PALP"/>
    <property type="match status" value="1"/>
</dbReference>
<dbReference type="HOGENOM" id="CLU_028142_4_1_2"/>
<dbReference type="SUPFAM" id="SSF53686">
    <property type="entry name" value="Tryptophan synthase beta subunit-like PLP-dependent enzymes"/>
    <property type="match status" value="1"/>
</dbReference>
<dbReference type="InterPro" id="IPR050214">
    <property type="entry name" value="Cys_Synth/Cystath_Beta-Synth"/>
</dbReference>
<dbReference type="PaxDb" id="273116-14324284"/>